<evidence type="ECO:0000313" key="2">
    <source>
        <dbReference type="Proteomes" id="UP000750334"/>
    </source>
</evidence>
<gene>
    <name evidence="1" type="ORF">C6P45_003226</name>
</gene>
<evidence type="ECO:0000313" key="1">
    <source>
        <dbReference type="EMBL" id="KAG0654850.1"/>
    </source>
</evidence>
<protein>
    <recommendedName>
        <fullName evidence="3">Reverse transcriptase RNase H-like domain-containing protein</fullName>
    </recommendedName>
</protein>
<comment type="caution">
    <text evidence="1">The sequence shown here is derived from an EMBL/GenBank/DDBJ whole genome shotgun (WGS) entry which is preliminary data.</text>
</comment>
<evidence type="ECO:0008006" key="3">
    <source>
        <dbReference type="Google" id="ProtNLM"/>
    </source>
</evidence>
<dbReference type="EMBL" id="PUHR01000318">
    <property type="protein sequence ID" value="KAG0654850.1"/>
    <property type="molecule type" value="Genomic_DNA"/>
</dbReference>
<dbReference type="Proteomes" id="UP000750334">
    <property type="component" value="Unassembled WGS sequence"/>
</dbReference>
<proteinExistence type="predicted"/>
<organism evidence="1 2">
    <name type="scientific">Maudiozyma exigua</name>
    <name type="common">Yeast</name>
    <name type="synonym">Kazachstania exigua</name>
    <dbReference type="NCBI Taxonomy" id="34358"/>
    <lineage>
        <taxon>Eukaryota</taxon>
        <taxon>Fungi</taxon>
        <taxon>Dikarya</taxon>
        <taxon>Ascomycota</taxon>
        <taxon>Saccharomycotina</taxon>
        <taxon>Saccharomycetes</taxon>
        <taxon>Saccharomycetales</taxon>
        <taxon>Saccharomycetaceae</taxon>
        <taxon>Maudiozyma</taxon>
    </lineage>
</organism>
<accession>A0A9P7B2I8</accession>
<keyword evidence="2" id="KW-1185">Reference proteome</keyword>
<sequence length="227" mass="25877">MLSCSISIDNTYKQNHPIFAKFLDLLDVYRLMWKYVPGAKNVVADYICRNGHDSQPELQFDHWDELATEITLKAVLVDENATNTSEPSLAGTSNEAIAPDPQDTVNNQRPNVGVDQGNFQAIHENEQPSPIPATQPNLTLHDDEPVIYKRPSNVSLPDILIIKELLESPGTPIPERLSEIFLSFYLKKDILYIVFQNCLHRVFTDYDFLRLASKVHSFYHCSHRVLI</sequence>
<dbReference type="AlphaFoldDB" id="A0A9P7B2I8"/>
<dbReference type="OrthoDB" id="420169at2759"/>
<reference evidence="1 2" key="1">
    <citation type="submission" date="2020-11" db="EMBL/GenBank/DDBJ databases">
        <title>Kefir isolates.</title>
        <authorList>
            <person name="Marcisauskas S."/>
            <person name="Kim Y."/>
            <person name="Blasche S."/>
        </authorList>
    </citation>
    <scope>NUCLEOTIDE SEQUENCE [LARGE SCALE GENOMIC DNA]</scope>
    <source>
        <strain evidence="1 2">OG2</strain>
    </source>
</reference>
<name>A0A9P7B2I8_MAUEX</name>